<evidence type="ECO:0000313" key="4">
    <source>
        <dbReference type="Proteomes" id="UP001432202"/>
    </source>
</evidence>
<dbReference type="AlphaFoldDB" id="A0AAX4KZK3"/>
<evidence type="ECO:0000313" key="3">
    <source>
        <dbReference type="EMBL" id="WWQ60105.1"/>
    </source>
</evidence>
<gene>
    <name evidence="3" type="ORF">V6M85_11730</name>
</gene>
<keyword evidence="2" id="KW-0472">Membrane</keyword>
<organism evidence="3 4">
    <name type="scientific">Sulfolobus tengchongensis</name>
    <dbReference type="NCBI Taxonomy" id="207809"/>
    <lineage>
        <taxon>Archaea</taxon>
        <taxon>Thermoproteota</taxon>
        <taxon>Thermoprotei</taxon>
        <taxon>Sulfolobales</taxon>
        <taxon>Sulfolobaceae</taxon>
        <taxon>Sulfolobus</taxon>
    </lineage>
</organism>
<proteinExistence type="predicted"/>
<keyword evidence="2" id="KW-1133">Transmembrane helix</keyword>
<evidence type="ECO:0000256" key="2">
    <source>
        <dbReference type="SAM" id="Phobius"/>
    </source>
</evidence>
<dbReference type="EMBL" id="CP146016">
    <property type="protein sequence ID" value="WWQ60105.1"/>
    <property type="molecule type" value="Genomic_DNA"/>
</dbReference>
<feature type="transmembrane region" description="Helical" evidence="2">
    <location>
        <begin position="368"/>
        <end position="391"/>
    </location>
</feature>
<dbReference type="GeneID" id="89337449"/>
<keyword evidence="4" id="KW-1185">Reference proteome</keyword>
<protein>
    <submittedName>
        <fullName evidence="3">Glycosylated S-layer protein, SlaB</fullName>
    </submittedName>
</protein>
<evidence type="ECO:0000256" key="1">
    <source>
        <dbReference type="SAM" id="Coils"/>
    </source>
</evidence>
<feature type="coiled-coil region" evidence="1">
    <location>
        <begin position="257"/>
        <end position="354"/>
    </location>
</feature>
<dbReference type="Gene3D" id="1.10.287.1490">
    <property type="match status" value="1"/>
</dbReference>
<dbReference type="SUPFAM" id="SSF58100">
    <property type="entry name" value="Bacterial hemolysins"/>
    <property type="match status" value="1"/>
</dbReference>
<dbReference type="Proteomes" id="UP001432202">
    <property type="component" value="Chromosome"/>
</dbReference>
<sequence length="395" mass="41176">MKKTFVLSTLILISLAALVSTAVYTSGNVTFYSPSVNGQIYYIGKSITIDAAVPQQFAGDAATINFFFPNSTLAATIPTTVNSTGGIYVPNAYTFPNVIGIWQITVEIAGGVAVGTISVNVTTTKIAPIILTLQNLAMYENTYPQFVEFANGVITAVVMQNGTVNLMGYVYNSTVAPISGANVTLVLNIPTIGTKTFTTTTSSNGSFSLSFQVPALAQSLSLVSSYLISGTLTVTYGIHTVTYNLFISAIPNYLSTIVALNNEINVLKSEIASLNATIANLNKSLGSANAQISNLQSEISSLSSEISQLNSTVSSLSSQLSSLSSQYTTLNSEVSKLNSNISSLSASLNALSAEVASLKSSVGSLTTIAYGGIIAGIIGIIVAIVAIVLVMRRIS</sequence>
<keyword evidence="2" id="KW-0812">Transmembrane</keyword>
<accession>A0AAX4KZK3</accession>
<dbReference type="RefSeq" id="WP_338600306.1">
    <property type="nucleotide sequence ID" value="NZ_CP146016.1"/>
</dbReference>
<name>A0AAX4KZK3_9CREN</name>
<keyword evidence="1" id="KW-0175">Coiled coil</keyword>
<reference evidence="3 4" key="1">
    <citation type="submission" date="2024-02" db="EMBL/GenBank/DDBJ databases">
        <title>STSV induces naive adaptation in Sulfolobus.</title>
        <authorList>
            <person name="Xiang X."/>
            <person name="Song M."/>
        </authorList>
    </citation>
    <scope>NUCLEOTIDE SEQUENCE [LARGE SCALE GENOMIC DNA]</scope>
    <source>
        <strain evidence="3 4">RT2</strain>
    </source>
</reference>